<dbReference type="CDD" id="cd03602">
    <property type="entry name" value="CLECT_1"/>
    <property type="match status" value="1"/>
</dbReference>
<gene>
    <name evidence="2" type="ORF">H4Q32_002060</name>
</gene>
<organism evidence="2 3">
    <name type="scientific">Labeo rohita</name>
    <name type="common">Indian major carp</name>
    <name type="synonym">Cyprinus rohita</name>
    <dbReference type="NCBI Taxonomy" id="84645"/>
    <lineage>
        <taxon>Eukaryota</taxon>
        <taxon>Metazoa</taxon>
        <taxon>Chordata</taxon>
        <taxon>Craniata</taxon>
        <taxon>Vertebrata</taxon>
        <taxon>Euteleostomi</taxon>
        <taxon>Actinopterygii</taxon>
        <taxon>Neopterygii</taxon>
        <taxon>Teleostei</taxon>
        <taxon>Ostariophysi</taxon>
        <taxon>Cypriniformes</taxon>
        <taxon>Cyprinidae</taxon>
        <taxon>Labeoninae</taxon>
        <taxon>Labeonini</taxon>
        <taxon>Labeo</taxon>
    </lineage>
</organism>
<feature type="domain" description="C-type lectin" evidence="1">
    <location>
        <begin position="150"/>
        <end position="263"/>
    </location>
</feature>
<reference evidence="2 3" key="1">
    <citation type="submission" date="2022-01" db="EMBL/GenBank/DDBJ databases">
        <title>A high-quality chromosome-level genome assembly of rohu carp, Labeo rohita.</title>
        <authorList>
            <person name="Arick M.A. II"/>
            <person name="Hsu C.-Y."/>
            <person name="Magbanua Z."/>
            <person name="Pechanova O."/>
            <person name="Grover C."/>
            <person name="Miller E."/>
            <person name="Thrash A."/>
            <person name="Ezzel L."/>
            <person name="Alam S."/>
            <person name="Benzie J."/>
            <person name="Hamilton M."/>
            <person name="Karsi A."/>
            <person name="Lawrence M.L."/>
            <person name="Peterson D.G."/>
        </authorList>
    </citation>
    <scope>NUCLEOTIDE SEQUENCE [LARGE SCALE GENOMIC DNA]</scope>
    <source>
        <strain evidence="3">BAU-BD-2019</strain>
        <tissue evidence="2">Blood</tissue>
    </source>
</reference>
<feature type="domain" description="C-type lectin" evidence="1">
    <location>
        <begin position="31"/>
        <end position="147"/>
    </location>
</feature>
<evidence type="ECO:0000313" key="3">
    <source>
        <dbReference type="Proteomes" id="UP000830375"/>
    </source>
</evidence>
<dbReference type="PROSITE" id="PS50041">
    <property type="entry name" value="C_TYPE_LECTIN_2"/>
    <property type="match status" value="2"/>
</dbReference>
<name>A0ABQ8MJI4_LABRO</name>
<dbReference type="SUPFAM" id="SSF56436">
    <property type="entry name" value="C-type lectin-like"/>
    <property type="match status" value="2"/>
</dbReference>
<dbReference type="InterPro" id="IPR016187">
    <property type="entry name" value="CTDL_fold"/>
</dbReference>
<dbReference type="PANTHER" id="PTHR45784:SF3">
    <property type="entry name" value="C-TYPE LECTIN DOMAIN FAMILY 4 MEMBER K-LIKE-RELATED"/>
    <property type="match status" value="1"/>
</dbReference>
<dbReference type="Proteomes" id="UP000830375">
    <property type="component" value="Unassembled WGS sequence"/>
</dbReference>
<keyword evidence="2" id="KW-0675">Receptor</keyword>
<sequence>MSINYRGSGLCGNKQTHLLSFNTVLSTGLFSKTSCYFILIQEPKTWSEAQTHCRQYHFDLATIQSDEDRFKIQEIATSMNFQNRAWMGFYDGVFAWRWSYQDKNLGYTNWDTLEDTTSRTQRMCGVIRNTGKWHAASCDEPKPFFCYDSFIGGKFIINLAKLSWSDAQRHCRSKNIDLSTINDIIENGIVTTILKLGLITEAWIGLSKNLWLWSDQSKVTWLSVNWADGQPDNADGNEKCGFVNETGLIGDEACSHTLPFFCTKYVKIQIVRFAVKSSGLLNESAVMEAIEKKMNQILGDQQVDIESNITWRVQPDGQIFQRQERDT</sequence>
<protein>
    <submittedName>
        <fullName evidence="2">C-type mannose receptor 2</fullName>
    </submittedName>
</protein>
<dbReference type="Gene3D" id="3.10.100.10">
    <property type="entry name" value="Mannose-Binding Protein A, subunit A"/>
    <property type="match status" value="2"/>
</dbReference>
<dbReference type="SMART" id="SM00034">
    <property type="entry name" value="CLECT"/>
    <property type="match status" value="2"/>
</dbReference>
<dbReference type="EMBL" id="JACTAM010000007">
    <property type="protein sequence ID" value="KAI2663038.1"/>
    <property type="molecule type" value="Genomic_DNA"/>
</dbReference>
<dbReference type="InterPro" id="IPR016186">
    <property type="entry name" value="C-type_lectin-like/link_sf"/>
</dbReference>
<evidence type="ECO:0000313" key="2">
    <source>
        <dbReference type="EMBL" id="KAI2663038.1"/>
    </source>
</evidence>
<dbReference type="InterPro" id="IPR001304">
    <property type="entry name" value="C-type_lectin-like"/>
</dbReference>
<dbReference type="Pfam" id="PF00059">
    <property type="entry name" value="Lectin_C"/>
    <property type="match status" value="2"/>
</dbReference>
<evidence type="ECO:0000259" key="1">
    <source>
        <dbReference type="PROSITE" id="PS50041"/>
    </source>
</evidence>
<accession>A0ABQ8MJI4</accession>
<comment type="caution">
    <text evidence="2">The sequence shown here is derived from an EMBL/GenBank/DDBJ whole genome shotgun (WGS) entry which is preliminary data.</text>
</comment>
<keyword evidence="3" id="KW-1185">Reference proteome</keyword>
<dbReference type="PANTHER" id="PTHR45784">
    <property type="entry name" value="C-TYPE LECTIN DOMAIN FAMILY 20 MEMBER A-RELATED"/>
    <property type="match status" value="1"/>
</dbReference>
<proteinExistence type="predicted"/>